<feature type="compositionally biased region" description="Polar residues" evidence="1">
    <location>
        <begin position="286"/>
        <end position="296"/>
    </location>
</feature>
<evidence type="ECO:0000313" key="2">
    <source>
        <dbReference type="EMBL" id="KOF66556.1"/>
    </source>
</evidence>
<dbReference type="KEGG" id="obi:106882019"/>
<feature type="compositionally biased region" description="Acidic residues" evidence="1">
    <location>
        <begin position="318"/>
        <end position="357"/>
    </location>
</feature>
<dbReference type="EMBL" id="KQ427949">
    <property type="protein sequence ID" value="KOF66556.1"/>
    <property type="molecule type" value="Genomic_DNA"/>
</dbReference>
<reference evidence="2" key="1">
    <citation type="submission" date="2015-07" db="EMBL/GenBank/DDBJ databases">
        <title>MeaNS - Measles Nucleotide Surveillance Program.</title>
        <authorList>
            <person name="Tran T."/>
            <person name="Druce J."/>
        </authorList>
    </citation>
    <scope>NUCLEOTIDE SEQUENCE</scope>
    <source>
        <strain evidence="2">UCB-OBI-ISO-001</strain>
        <tissue evidence="2">Gonad</tissue>
    </source>
</reference>
<feature type="region of interest" description="Disordered" evidence="1">
    <location>
        <begin position="82"/>
        <end position="112"/>
    </location>
</feature>
<feature type="compositionally biased region" description="Basic and acidic residues" evidence="1">
    <location>
        <begin position="1"/>
        <end position="14"/>
    </location>
</feature>
<feature type="region of interest" description="Disordered" evidence="1">
    <location>
        <begin position="1"/>
        <end position="67"/>
    </location>
</feature>
<feature type="compositionally biased region" description="Low complexity" evidence="1">
    <location>
        <begin position="84"/>
        <end position="101"/>
    </location>
</feature>
<organism evidence="2">
    <name type="scientific">Octopus bimaculoides</name>
    <name type="common">California two-spotted octopus</name>
    <dbReference type="NCBI Taxonomy" id="37653"/>
    <lineage>
        <taxon>Eukaryota</taxon>
        <taxon>Metazoa</taxon>
        <taxon>Spiralia</taxon>
        <taxon>Lophotrochozoa</taxon>
        <taxon>Mollusca</taxon>
        <taxon>Cephalopoda</taxon>
        <taxon>Coleoidea</taxon>
        <taxon>Octopodiformes</taxon>
        <taxon>Octopoda</taxon>
        <taxon>Incirrata</taxon>
        <taxon>Octopodidae</taxon>
        <taxon>Octopus</taxon>
    </lineage>
</organism>
<evidence type="ECO:0000256" key="1">
    <source>
        <dbReference type="SAM" id="MobiDB-lite"/>
    </source>
</evidence>
<gene>
    <name evidence="2" type="ORF">OCBIM_22011903mg</name>
</gene>
<feature type="region of interest" description="Disordered" evidence="1">
    <location>
        <begin position="284"/>
        <end position="418"/>
    </location>
</feature>
<dbReference type="AlphaFoldDB" id="A0A0L8FPB1"/>
<name>A0A0L8FPB1_OCTBM</name>
<sequence length="418" mass="47009">MENSSREHKREGSKQHHCQRMPSSTKKLSLRSENTKSHTAPLKEKHNLSNDSSEFGNAKRQDSKLIDCQQSVEPISIVTQLSVKSAGSDAESSKSSTGKFSPSDKHRSKMCDPVVTSPELTTKCDRNLSPVISQNYKTSVTLNNQEPIVTECFGKSNLEDSRSSVITPCFSSSVTNSMAPESLSSKDSDCDDSMTRKKASVRKLFSPSKPDYEVSVENPIQDDTLAKNHSLEFLNEMKKKLSQEIAAHNRRQQDEDCEDTTQLVDIYQTHDEEYCSNDSLREDQNSLKTFSPQPQSDLHAVTEQSETECVDLEKGEIVSDDDDGDDDDNDDDDGDDDDEDDNDDDDCNDDRDDDHDEEQFSKDKFSPSHISTKHGSEHISGQPSKKRSLLGDETLTKIRNKHNNSSSRTENKKRRVNR</sequence>
<proteinExistence type="predicted"/>
<protein>
    <submittedName>
        <fullName evidence="2">Uncharacterized protein</fullName>
    </submittedName>
</protein>
<dbReference type="OrthoDB" id="10317662at2759"/>
<feature type="compositionally biased region" description="Basic and acidic residues" evidence="1">
    <location>
        <begin position="33"/>
        <end position="48"/>
    </location>
</feature>
<accession>A0A0L8FPB1</accession>